<keyword evidence="7 8" id="KW-0472">Membrane</keyword>
<dbReference type="CDD" id="cd06579">
    <property type="entry name" value="TM_PBP1_transp_AraH_like"/>
    <property type="match status" value="1"/>
</dbReference>
<feature type="transmembrane region" description="Helical" evidence="8">
    <location>
        <begin position="22"/>
        <end position="42"/>
    </location>
</feature>
<evidence type="ECO:0000256" key="2">
    <source>
        <dbReference type="ARBA" id="ARBA00022448"/>
    </source>
</evidence>
<organism evidence="9 10">
    <name type="scientific">Oscillibacter valericigenes</name>
    <dbReference type="NCBI Taxonomy" id="351091"/>
    <lineage>
        <taxon>Bacteria</taxon>
        <taxon>Bacillati</taxon>
        <taxon>Bacillota</taxon>
        <taxon>Clostridia</taxon>
        <taxon>Eubacteriales</taxon>
        <taxon>Oscillospiraceae</taxon>
        <taxon>Oscillibacter</taxon>
    </lineage>
</organism>
<reference evidence="9 10" key="1">
    <citation type="journal article" date="2021" name="Sci. Rep.">
        <title>The distribution of antibiotic resistance genes in chicken gut microbiota commensals.</title>
        <authorList>
            <person name="Juricova H."/>
            <person name="Matiasovicova J."/>
            <person name="Kubasova T."/>
            <person name="Cejkova D."/>
            <person name="Rychlik I."/>
        </authorList>
    </citation>
    <scope>NUCLEOTIDE SEQUENCE [LARGE SCALE GENOMIC DNA]</scope>
    <source>
        <strain evidence="9 10">An411</strain>
    </source>
</reference>
<gene>
    <name evidence="9" type="ORF">H9X91_12270</name>
</gene>
<proteinExistence type="predicted"/>
<evidence type="ECO:0000256" key="1">
    <source>
        <dbReference type="ARBA" id="ARBA00004651"/>
    </source>
</evidence>
<dbReference type="RefSeq" id="WP_204805420.1">
    <property type="nucleotide sequence ID" value="NZ_JACSNX010000025.1"/>
</dbReference>
<evidence type="ECO:0000256" key="3">
    <source>
        <dbReference type="ARBA" id="ARBA00022475"/>
    </source>
</evidence>
<keyword evidence="4" id="KW-0997">Cell inner membrane</keyword>
<evidence type="ECO:0000313" key="10">
    <source>
        <dbReference type="Proteomes" id="UP000719500"/>
    </source>
</evidence>
<dbReference type="PANTHER" id="PTHR32196:SF21">
    <property type="entry name" value="ABC TRANSPORTER PERMEASE PROTEIN YPHD-RELATED"/>
    <property type="match status" value="1"/>
</dbReference>
<evidence type="ECO:0000256" key="4">
    <source>
        <dbReference type="ARBA" id="ARBA00022519"/>
    </source>
</evidence>
<keyword evidence="5 8" id="KW-0812">Transmembrane</keyword>
<evidence type="ECO:0000256" key="8">
    <source>
        <dbReference type="SAM" id="Phobius"/>
    </source>
</evidence>
<feature type="transmembrane region" description="Helical" evidence="8">
    <location>
        <begin position="301"/>
        <end position="319"/>
    </location>
</feature>
<dbReference type="PANTHER" id="PTHR32196">
    <property type="entry name" value="ABC TRANSPORTER PERMEASE PROTEIN YPHD-RELATED-RELATED"/>
    <property type="match status" value="1"/>
</dbReference>
<protein>
    <submittedName>
        <fullName evidence="9">ABC transporter permease</fullName>
    </submittedName>
</protein>
<evidence type="ECO:0000256" key="7">
    <source>
        <dbReference type="ARBA" id="ARBA00023136"/>
    </source>
</evidence>
<sequence length="330" mass="34459">MNEKKGAPDAKLTKHRRFHLNYPWLSAAVPLVVLVVGLSIAHPRFLTQSNVTSILLQAAVYVIMALGMSFVLMTGGIDLSQGSLLALVGVVAADLLQRTNSIPLAIIASILVGAAVGAANGLVVSCLKIPPFIMTLSTMYLCRGLTLVITQATPITVQNTSFKWIGGGSVLGIPVPVIIFLIAAAVGQFILSYTATGRYILAVGSNREAARLSGVKTRWNECKVYIISGVMVAIAGIVYVARLGAAQATAGETYEMEAVAASVLGGTSVLGGEGGIIGTVMGAIVVAIIRNAIVLLNVSTYYQQMITGAVILVAVIIDVQRKARVAKQVD</sequence>
<name>A0ABS2FZ04_9FIRM</name>
<comment type="caution">
    <text evidence="9">The sequence shown here is derived from an EMBL/GenBank/DDBJ whole genome shotgun (WGS) entry which is preliminary data.</text>
</comment>
<feature type="transmembrane region" description="Helical" evidence="8">
    <location>
        <begin position="103"/>
        <end position="123"/>
    </location>
</feature>
<evidence type="ECO:0000256" key="6">
    <source>
        <dbReference type="ARBA" id="ARBA00022989"/>
    </source>
</evidence>
<feature type="transmembrane region" description="Helical" evidence="8">
    <location>
        <begin position="170"/>
        <end position="191"/>
    </location>
</feature>
<keyword evidence="6 8" id="KW-1133">Transmembrane helix</keyword>
<dbReference type="Pfam" id="PF02653">
    <property type="entry name" value="BPD_transp_2"/>
    <property type="match status" value="1"/>
</dbReference>
<accession>A0ABS2FZ04</accession>
<dbReference type="InterPro" id="IPR001851">
    <property type="entry name" value="ABC_transp_permease"/>
</dbReference>
<feature type="transmembrane region" description="Helical" evidence="8">
    <location>
        <begin position="54"/>
        <end position="73"/>
    </location>
</feature>
<dbReference type="EMBL" id="JACSNX010000025">
    <property type="protein sequence ID" value="MBM6852216.1"/>
    <property type="molecule type" value="Genomic_DNA"/>
</dbReference>
<keyword evidence="10" id="KW-1185">Reference proteome</keyword>
<keyword evidence="2" id="KW-0813">Transport</keyword>
<feature type="transmembrane region" description="Helical" evidence="8">
    <location>
        <begin position="258"/>
        <end position="289"/>
    </location>
</feature>
<evidence type="ECO:0000256" key="5">
    <source>
        <dbReference type="ARBA" id="ARBA00022692"/>
    </source>
</evidence>
<feature type="transmembrane region" description="Helical" evidence="8">
    <location>
        <begin position="224"/>
        <end position="246"/>
    </location>
</feature>
<keyword evidence="3" id="KW-1003">Cell membrane</keyword>
<comment type="subcellular location">
    <subcellularLocation>
        <location evidence="1">Cell membrane</location>
        <topology evidence="1">Multi-pass membrane protein</topology>
    </subcellularLocation>
</comment>
<evidence type="ECO:0000313" key="9">
    <source>
        <dbReference type="EMBL" id="MBM6852216.1"/>
    </source>
</evidence>
<feature type="transmembrane region" description="Helical" evidence="8">
    <location>
        <begin position="129"/>
        <end position="149"/>
    </location>
</feature>
<dbReference type="Proteomes" id="UP000719500">
    <property type="component" value="Unassembled WGS sequence"/>
</dbReference>